<keyword evidence="3" id="KW-1185">Reference proteome</keyword>
<dbReference type="SUPFAM" id="SSF55008">
    <property type="entry name" value="HMA, heavy metal-associated domain"/>
    <property type="match status" value="1"/>
</dbReference>
<dbReference type="RefSeq" id="WP_344343204.1">
    <property type="nucleotide sequence ID" value="NZ_BAAAQT010000006.1"/>
</dbReference>
<sequence length="107" mass="10436">MQQDVEITQAPRDAVASGGCCGGGCCGGDAAASAAPAQTQDFAVAGMTCGHCVSAVSEELGRIPGVRGVDVALVAGGASTVRVDADRPLDLAAVRAAIDEAGYTLAD</sequence>
<dbReference type="Gene3D" id="3.30.70.100">
    <property type="match status" value="1"/>
</dbReference>
<comment type="caution">
    <text evidence="2">The sequence shown here is derived from an EMBL/GenBank/DDBJ whole genome shotgun (WGS) entry which is preliminary data.</text>
</comment>
<dbReference type="Pfam" id="PF00403">
    <property type="entry name" value="HMA"/>
    <property type="match status" value="1"/>
</dbReference>
<dbReference type="EMBL" id="BAAAQT010000006">
    <property type="protein sequence ID" value="GAA2174403.1"/>
    <property type="molecule type" value="Genomic_DNA"/>
</dbReference>
<dbReference type="InterPro" id="IPR006121">
    <property type="entry name" value="HMA_dom"/>
</dbReference>
<dbReference type="PROSITE" id="PS50846">
    <property type="entry name" value="HMA_2"/>
    <property type="match status" value="1"/>
</dbReference>
<name>A0ABN3ASX3_9MICO</name>
<gene>
    <name evidence="2" type="ORF">GCM10009846_20210</name>
</gene>
<evidence type="ECO:0000313" key="3">
    <source>
        <dbReference type="Proteomes" id="UP001501599"/>
    </source>
</evidence>
<dbReference type="InterPro" id="IPR036163">
    <property type="entry name" value="HMA_dom_sf"/>
</dbReference>
<evidence type="ECO:0000259" key="1">
    <source>
        <dbReference type="PROSITE" id="PS50846"/>
    </source>
</evidence>
<protein>
    <recommendedName>
        <fullName evidence="1">HMA domain-containing protein</fullName>
    </recommendedName>
</protein>
<feature type="domain" description="HMA" evidence="1">
    <location>
        <begin position="38"/>
        <end position="106"/>
    </location>
</feature>
<organism evidence="2 3">
    <name type="scientific">Agrococcus versicolor</name>
    <dbReference type="NCBI Taxonomy" id="501482"/>
    <lineage>
        <taxon>Bacteria</taxon>
        <taxon>Bacillati</taxon>
        <taxon>Actinomycetota</taxon>
        <taxon>Actinomycetes</taxon>
        <taxon>Micrococcales</taxon>
        <taxon>Microbacteriaceae</taxon>
        <taxon>Agrococcus</taxon>
    </lineage>
</organism>
<proteinExistence type="predicted"/>
<reference evidence="2 3" key="1">
    <citation type="journal article" date="2019" name="Int. J. Syst. Evol. Microbiol.">
        <title>The Global Catalogue of Microorganisms (GCM) 10K type strain sequencing project: providing services to taxonomists for standard genome sequencing and annotation.</title>
        <authorList>
            <consortium name="The Broad Institute Genomics Platform"/>
            <consortium name="The Broad Institute Genome Sequencing Center for Infectious Disease"/>
            <person name="Wu L."/>
            <person name="Ma J."/>
        </authorList>
    </citation>
    <scope>NUCLEOTIDE SEQUENCE [LARGE SCALE GENOMIC DNA]</scope>
    <source>
        <strain evidence="2 3">JCM 16026</strain>
    </source>
</reference>
<dbReference type="CDD" id="cd00371">
    <property type="entry name" value="HMA"/>
    <property type="match status" value="1"/>
</dbReference>
<dbReference type="Proteomes" id="UP001501599">
    <property type="component" value="Unassembled WGS sequence"/>
</dbReference>
<evidence type="ECO:0000313" key="2">
    <source>
        <dbReference type="EMBL" id="GAA2174403.1"/>
    </source>
</evidence>
<accession>A0ABN3ASX3</accession>